<dbReference type="KEGG" id="izh:FEM41_06080"/>
<comment type="cofactor">
    <cofactor evidence="1">
        <name>Mg(2+)</name>
        <dbReference type="ChEBI" id="CHEBI:18420"/>
    </cofactor>
</comment>
<dbReference type="PANTHER" id="PTHR13778:SF47">
    <property type="entry name" value="LIPOPOLYSACCHARIDE 1,3-GALACTOSYLTRANSFERASE"/>
    <property type="match status" value="1"/>
</dbReference>
<gene>
    <name evidence="10" type="ORF">FEM41_06080</name>
</gene>
<dbReference type="CDD" id="cd04194">
    <property type="entry name" value="GT8_A4GalT_like"/>
    <property type="match status" value="1"/>
</dbReference>
<evidence type="ECO:0000256" key="2">
    <source>
        <dbReference type="ARBA" id="ARBA00004713"/>
    </source>
</evidence>
<dbReference type="Pfam" id="PF08437">
    <property type="entry name" value="Glyco_transf_8C"/>
    <property type="match status" value="1"/>
</dbReference>
<evidence type="ECO:0000256" key="3">
    <source>
        <dbReference type="ARBA" id="ARBA00006351"/>
    </source>
</evidence>
<name>A0A4P8YF43_9ENTR</name>
<evidence type="ECO:0000313" key="11">
    <source>
        <dbReference type="Proteomes" id="UP000302163"/>
    </source>
</evidence>
<evidence type="ECO:0000256" key="1">
    <source>
        <dbReference type="ARBA" id="ARBA00001946"/>
    </source>
</evidence>
<keyword evidence="6" id="KW-0479">Metal-binding</keyword>
<dbReference type="InterPro" id="IPR050748">
    <property type="entry name" value="Glycosyltrans_8_dom-fam"/>
</dbReference>
<dbReference type="RefSeq" id="WP_138095139.1">
    <property type="nucleotide sequence ID" value="NZ_CP040428.1"/>
</dbReference>
<evidence type="ECO:0000313" key="10">
    <source>
        <dbReference type="EMBL" id="QCT19255.1"/>
    </source>
</evidence>
<dbReference type="GO" id="GO:0046872">
    <property type="term" value="F:metal ion binding"/>
    <property type="evidence" value="ECO:0007669"/>
    <property type="project" value="UniProtKB-KW"/>
</dbReference>
<organism evidence="10 11">
    <name type="scientific">Jejubacter calystegiae</name>
    <dbReference type="NCBI Taxonomy" id="2579935"/>
    <lineage>
        <taxon>Bacteria</taxon>
        <taxon>Pseudomonadati</taxon>
        <taxon>Pseudomonadota</taxon>
        <taxon>Gammaproteobacteria</taxon>
        <taxon>Enterobacterales</taxon>
        <taxon>Enterobacteriaceae</taxon>
        <taxon>Jejubacter</taxon>
    </lineage>
</organism>
<keyword evidence="5 10" id="KW-0808">Transferase</keyword>
<keyword evidence="4 10" id="KW-0328">Glycosyltransferase</keyword>
<dbReference type="SUPFAM" id="SSF53448">
    <property type="entry name" value="Nucleotide-diphospho-sugar transferases"/>
    <property type="match status" value="1"/>
</dbReference>
<feature type="domain" description="Glycosyl transferase family 8 C-terminal" evidence="9">
    <location>
        <begin position="278"/>
        <end position="332"/>
    </location>
</feature>
<evidence type="ECO:0000259" key="9">
    <source>
        <dbReference type="Pfam" id="PF08437"/>
    </source>
</evidence>
<dbReference type="EMBL" id="CP040428">
    <property type="protein sequence ID" value="QCT19255.1"/>
    <property type="molecule type" value="Genomic_DNA"/>
</dbReference>
<evidence type="ECO:0000256" key="8">
    <source>
        <dbReference type="ARBA" id="ARBA00022985"/>
    </source>
</evidence>
<dbReference type="OrthoDB" id="9807549at2"/>
<dbReference type="InterPro" id="IPR013645">
    <property type="entry name" value="Glyco_transf_8N"/>
</dbReference>
<accession>A0A4P8YF43</accession>
<evidence type="ECO:0000256" key="7">
    <source>
        <dbReference type="ARBA" id="ARBA00022842"/>
    </source>
</evidence>
<keyword evidence="11" id="KW-1185">Reference proteome</keyword>
<evidence type="ECO:0000256" key="5">
    <source>
        <dbReference type="ARBA" id="ARBA00022679"/>
    </source>
</evidence>
<dbReference type="Pfam" id="PF01501">
    <property type="entry name" value="Glyco_transf_8"/>
    <property type="match status" value="1"/>
</dbReference>
<dbReference type="AlphaFoldDB" id="A0A4P8YF43"/>
<dbReference type="InterPro" id="IPR029044">
    <property type="entry name" value="Nucleotide-diphossugar_trans"/>
</dbReference>
<dbReference type="Proteomes" id="UP000302163">
    <property type="component" value="Chromosome"/>
</dbReference>
<dbReference type="Gene3D" id="3.90.550.10">
    <property type="entry name" value="Spore Coat Polysaccharide Biosynthesis Protein SpsA, Chain A"/>
    <property type="match status" value="1"/>
</dbReference>
<proteinExistence type="inferred from homology"/>
<keyword evidence="8" id="KW-0448">Lipopolysaccharide biosynthesis</keyword>
<evidence type="ECO:0000256" key="6">
    <source>
        <dbReference type="ARBA" id="ARBA00022723"/>
    </source>
</evidence>
<protein>
    <submittedName>
        <fullName evidence="10">Lipopolysaccharide 1,3-galactosyltransferase</fullName>
    </submittedName>
</protein>
<sequence>MYFHESEVIRDKIILGNEIDHGSETQHIAYGTDAGFLIGCAVSVASVLQNNKDKTFCFHLFTDKCDSQNISKFQQLSKEFSSCIIVYIISTERLIGLPSNKLWSTAIYYRFIIADILREKCQRVLYLDSDIICQGDISELFLVSLADNIIAASIDRNKEWWQNRAHALNMPELENGYFNSGVLVINTNGWASFNLSEKAISLLSDDNVVPRLGYYDQDVLNILTCGNVLFINPIFNTQYSLNYELKDHPDCPIEDTTKLIHYVGPTKPWHIWAKDYLAARPFVQAKEASPWCDTPYQKPSTAMQYRYAAKHSLKAGEYIAGACFYYSYIFCKIFK</sequence>
<comment type="similarity">
    <text evidence="3">Belongs to the glycosyltransferase 8 family.</text>
</comment>
<dbReference type="InterPro" id="IPR002495">
    <property type="entry name" value="Glyco_trans_8"/>
</dbReference>
<dbReference type="GO" id="GO:0008918">
    <property type="term" value="F:lipopolysaccharide 3-alpha-galactosyltransferase activity"/>
    <property type="evidence" value="ECO:0007669"/>
    <property type="project" value="InterPro"/>
</dbReference>
<keyword evidence="7" id="KW-0460">Magnesium</keyword>
<reference evidence="10 11" key="1">
    <citation type="submission" date="2019-05" db="EMBL/GenBank/DDBJ databases">
        <title>Complete genome sequence of Izhakiella calystegiae KSNA2, an endophyte isolated from beach morning glory (Calystegia soldanella).</title>
        <authorList>
            <person name="Jiang L."/>
            <person name="Jeong J.C."/>
            <person name="Kim C.Y."/>
            <person name="Kim D.H."/>
            <person name="Kim S.W."/>
            <person name="Lee j."/>
        </authorList>
    </citation>
    <scope>NUCLEOTIDE SEQUENCE [LARGE SCALE GENOMIC DNA]</scope>
    <source>
        <strain evidence="10 11">KSNA2</strain>
    </source>
</reference>
<dbReference type="PANTHER" id="PTHR13778">
    <property type="entry name" value="GLYCOSYLTRANSFERASE 8 DOMAIN-CONTAINING PROTEIN"/>
    <property type="match status" value="1"/>
</dbReference>
<comment type="pathway">
    <text evidence="2">Bacterial outer membrane biogenesis; LPS core biosynthesis.</text>
</comment>
<evidence type="ECO:0000256" key="4">
    <source>
        <dbReference type="ARBA" id="ARBA00022676"/>
    </source>
</evidence>